<gene>
    <name evidence="2" type="ORF">OXX778_LOCUS8548</name>
</gene>
<dbReference type="AlphaFoldDB" id="A0A813VXR9"/>
<name>A0A813VXR9_9BILA</name>
<comment type="caution">
    <text evidence="2">The sequence shown here is derived from an EMBL/GenBank/DDBJ whole genome shotgun (WGS) entry which is preliminary data.</text>
</comment>
<organism evidence="2 3">
    <name type="scientific">Brachionus calyciflorus</name>
    <dbReference type="NCBI Taxonomy" id="104777"/>
    <lineage>
        <taxon>Eukaryota</taxon>
        <taxon>Metazoa</taxon>
        <taxon>Spiralia</taxon>
        <taxon>Gnathifera</taxon>
        <taxon>Rotifera</taxon>
        <taxon>Eurotatoria</taxon>
        <taxon>Monogononta</taxon>
        <taxon>Pseudotrocha</taxon>
        <taxon>Ploima</taxon>
        <taxon>Brachionidae</taxon>
        <taxon>Brachionus</taxon>
    </lineage>
</organism>
<sequence>MNEQNEQDMTYDNVDSNSYLSHKLKQDLLHHFNTLNHKINIINNGYDFGRRAIEDKCQEIKEQINSAADKLINEIRRKQEIMLYDVECYKHEALLDYRERYEHNDKFEKHKKAINISYEIIMENLAHFNSKENKSDEDIRKLIESIELTNTRINDSNMWLIPNPNPSIGIIFSKNEQNIQIPFIGDLSYESVYKVDMVAKISYLNNSAQQRMMSVDHLFEKNLTAKYIGLISKNKILIVYEKIYGKVISIFAKIVYYNGMILHEIEFTKVGNLANFFIYENRILFDFRKCKNDHLLYLYDTNLKCLEDQALNYETEGLLMNGESVFIISKEKPYINEFDYRLNYKTSYGQRTKENKAFFVKDEVLAINDMKIYVKYENDIRLLSRTTGELLSKISFDELKTSKIYLDFHTEKYVSFNYFDKVSYHNHKGEMIKISFLVFIEASRFLNYTANRGVRDEGLLSFIGRDKDLNVLNVTCLANIFCDRKNTSGLICLDKKCLCPQNSIYTTGNYTQTTFNYCDIPYGGACSIYDSSLGVPGDRCRKTNNLICDPGILKCNCKSGTWNGYTCSL</sequence>
<evidence type="ECO:0000313" key="2">
    <source>
        <dbReference type="EMBL" id="CAF0842879.1"/>
    </source>
</evidence>
<dbReference type="EMBL" id="CAJNOC010001186">
    <property type="protein sequence ID" value="CAF0842879.1"/>
    <property type="molecule type" value="Genomic_DNA"/>
</dbReference>
<proteinExistence type="predicted"/>
<feature type="coiled-coil region" evidence="1">
    <location>
        <begin position="50"/>
        <end position="81"/>
    </location>
</feature>
<accession>A0A813VXR9</accession>
<keyword evidence="1" id="KW-0175">Coiled coil</keyword>
<reference evidence="2" key="1">
    <citation type="submission" date="2021-02" db="EMBL/GenBank/DDBJ databases">
        <authorList>
            <person name="Nowell W R."/>
        </authorList>
    </citation>
    <scope>NUCLEOTIDE SEQUENCE</scope>
    <source>
        <strain evidence="2">Ploen Becks lab</strain>
    </source>
</reference>
<dbReference type="Proteomes" id="UP000663879">
    <property type="component" value="Unassembled WGS sequence"/>
</dbReference>
<evidence type="ECO:0000313" key="3">
    <source>
        <dbReference type="Proteomes" id="UP000663879"/>
    </source>
</evidence>
<protein>
    <submittedName>
        <fullName evidence="2">Uncharacterized protein</fullName>
    </submittedName>
</protein>
<evidence type="ECO:0000256" key="1">
    <source>
        <dbReference type="SAM" id="Coils"/>
    </source>
</evidence>
<keyword evidence="3" id="KW-1185">Reference proteome</keyword>